<sequence>MASSKKNITIIGLCGGHRVGKTTLAAELARQSAFIFVPTQTSAVFLRHHLRPDMPLDFATRLWIQNEVLTDAQRLWQAQTQDFITDRTPLDFIAYTLADIQAQTPVEFAALTDYINRCFQATLQFFHQLILVQPGIPLVFETGKAALNQAYIEHLNILLLGLLHDERMQSHLMVIPRDMLSLQDRCDYILSHFTTVTSTIED</sequence>
<dbReference type="RefSeq" id="WP_086488615.1">
    <property type="nucleotide sequence ID" value="NZ_MSLT01000018.1"/>
</dbReference>
<dbReference type="Gene3D" id="3.40.50.300">
    <property type="entry name" value="P-loop containing nucleotide triphosphate hydrolases"/>
    <property type="match status" value="1"/>
</dbReference>
<gene>
    <name evidence="2" type="ORF">TPSD3_11030</name>
</gene>
<evidence type="ECO:0000259" key="1">
    <source>
        <dbReference type="Pfam" id="PF13521"/>
    </source>
</evidence>
<dbReference type="InterPro" id="IPR038727">
    <property type="entry name" value="NadR/Ttd14_AAA_dom"/>
</dbReference>
<dbReference type="InterPro" id="IPR027417">
    <property type="entry name" value="P-loop_NTPase"/>
</dbReference>
<organism evidence="2 3">
    <name type="scientific">Thioflexithrix psekupsensis</name>
    <dbReference type="NCBI Taxonomy" id="1570016"/>
    <lineage>
        <taxon>Bacteria</taxon>
        <taxon>Pseudomonadati</taxon>
        <taxon>Pseudomonadota</taxon>
        <taxon>Gammaproteobacteria</taxon>
        <taxon>Thiotrichales</taxon>
        <taxon>Thioflexithrix</taxon>
    </lineage>
</organism>
<dbReference type="Proteomes" id="UP000194798">
    <property type="component" value="Unassembled WGS sequence"/>
</dbReference>
<keyword evidence="3" id="KW-1185">Reference proteome</keyword>
<evidence type="ECO:0000313" key="3">
    <source>
        <dbReference type="Proteomes" id="UP000194798"/>
    </source>
</evidence>
<proteinExistence type="predicted"/>
<comment type="caution">
    <text evidence="2">The sequence shown here is derived from an EMBL/GenBank/DDBJ whole genome shotgun (WGS) entry which is preliminary data.</text>
</comment>
<dbReference type="OrthoDB" id="7351510at2"/>
<dbReference type="Pfam" id="PF13521">
    <property type="entry name" value="AAA_28"/>
    <property type="match status" value="1"/>
</dbReference>
<feature type="domain" description="NadR/Ttd14 AAA" evidence="1">
    <location>
        <begin position="13"/>
        <end position="113"/>
    </location>
</feature>
<accession>A0A251X6E4</accession>
<dbReference type="EMBL" id="MSLT01000018">
    <property type="protein sequence ID" value="OUD13167.1"/>
    <property type="molecule type" value="Genomic_DNA"/>
</dbReference>
<protein>
    <submittedName>
        <fullName evidence="2">AAA family ATPase</fullName>
    </submittedName>
</protein>
<reference evidence="2 3" key="1">
    <citation type="submission" date="2016-12" db="EMBL/GenBank/DDBJ databases">
        <title>Thioflexothrix psekupsii D3 genome sequencing and assembly.</title>
        <authorList>
            <person name="Fomenkov A."/>
            <person name="Vincze T."/>
            <person name="Grabovich M."/>
            <person name="Anton B.P."/>
            <person name="Dubinina G."/>
            <person name="Orlova M."/>
            <person name="Belousova E."/>
            <person name="Roberts R.J."/>
        </authorList>
    </citation>
    <scope>NUCLEOTIDE SEQUENCE [LARGE SCALE GENOMIC DNA]</scope>
    <source>
        <strain evidence="2">D3</strain>
    </source>
</reference>
<name>A0A251X6E4_9GAMM</name>
<evidence type="ECO:0000313" key="2">
    <source>
        <dbReference type="EMBL" id="OUD13167.1"/>
    </source>
</evidence>
<dbReference type="AlphaFoldDB" id="A0A251X6E4"/>
<dbReference type="SUPFAM" id="SSF52540">
    <property type="entry name" value="P-loop containing nucleoside triphosphate hydrolases"/>
    <property type="match status" value="1"/>
</dbReference>